<sequence length="93" mass="10400">MGKALRKSRRKTAFFVESLAGFVMPYRPKVTVNFASAKLLFAPRRKISATAENHAFSPPERPLGDTLSLHRLATQRLNAFSHLMCKKKAASKV</sequence>
<comment type="caution">
    <text evidence="1">The sequence shown here is derived from an EMBL/GenBank/DDBJ whole genome shotgun (WGS) entry which is preliminary data.</text>
</comment>
<dbReference type="Proteomes" id="UP000178774">
    <property type="component" value="Unassembled WGS sequence"/>
</dbReference>
<protein>
    <submittedName>
        <fullName evidence="1">Uncharacterized protein</fullName>
    </submittedName>
</protein>
<accession>A0A1G2HUI8</accession>
<reference evidence="1 2" key="1">
    <citation type="journal article" date="2016" name="Nat. Commun.">
        <title>Thousands of microbial genomes shed light on interconnected biogeochemical processes in an aquifer system.</title>
        <authorList>
            <person name="Anantharaman K."/>
            <person name="Brown C.T."/>
            <person name="Hug L.A."/>
            <person name="Sharon I."/>
            <person name="Castelle C.J."/>
            <person name="Probst A.J."/>
            <person name="Thomas B.C."/>
            <person name="Singh A."/>
            <person name="Wilkins M.J."/>
            <person name="Karaoz U."/>
            <person name="Brodie E.L."/>
            <person name="Williams K.H."/>
            <person name="Hubbard S.S."/>
            <person name="Banfield J.F."/>
        </authorList>
    </citation>
    <scope>NUCLEOTIDE SEQUENCE [LARGE SCALE GENOMIC DNA]</scope>
</reference>
<dbReference type="EMBL" id="MHOP01000012">
    <property type="protein sequence ID" value="OGZ65891.1"/>
    <property type="molecule type" value="Genomic_DNA"/>
</dbReference>
<evidence type="ECO:0000313" key="1">
    <source>
        <dbReference type="EMBL" id="OGZ65891.1"/>
    </source>
</evidence>
<dbReference type="AlphaFoldDB" id="A0A1G2HUI8"/>
<proteinExistence type="predicted"/>
<gene>
    <name evidence="1" type="ORF">A2822_00135</name>
</gene>
<name>A0A1G2HUI8_9BACT</name>
<evidence type="ECO:0000313" key="2">
    <source>
        <dbReference type="Proteomes" id="UP000178774"/>
    </source>
</evidence>
<organism evidence="1 2">
    <name type="scientific">Candidatus Staskawiczbacteria bacterium RIFCSPHIGHO2_01_FULL_41_41</name>
    <dbReference type="NCBI Taxonomy" id="1802203"/>
    <lineage>
        <taxon>Bacteria</taxon>
        <taxon>Candidatus Staskawicziibacteriota</taxon>
    </lineage>
</organism>